<dbReference type="Gene3D" id="1.10.4020.10">
    <property type="entry name" value="DNA breaking-rejoining enzymes"/>
    <property type="match status" value="1"/>
</dbReference>
<dbReference type="PANTHER" id="PTHR46888:SF15">
    <property type="entry name" value="ZINC FINGER AND SCAN DOMAIN-CONTAINING PROTEIN 12-LIKE"/>
    <property type="match status" value="1"/>
</dbReference>
<reference evidence="3" key="3">
    <citation type="submission" date="2025-09" db="UniProtKB">
        <authorList>
            <consortium name="Ensembl"/>
        </authorList>
    </citation>
    <scope>IDENTIFICATION</scope>
</reference>
<name>A0A4W5Q6E8_9TELE</name>
<evidence type="ECO:0000259" key="2">
    <source>
        <dbReference type="PROSITE" id="PS50804"/>
    </source>
</evidence>
<proteinExistence type="predicted"/>
<sequence length="316" mass="35940">MSLEGAIQALLQAAAAQQEATRAQQIAHQDAMRMYQDTLQVQHCTNHLLREEQERNTRELREGLKGLADQIGAQLPAANTQRRANHFLQKMTKQDDLEAYLTTFERTAEREKWPKEEWAGLLAPYLPGDAQKAYFDLELKDAQDYDKLRGETLTRLGVTDTVRAHRFHLWSYQPGKPPRTQMFDLIHLARKWLRPETRSSAEIVETIVLDQFQRGLPQEVRRWVGQNEVLSADHLVGLVERYCTAGTAGEERFSFPRPGRISGPGKTVPTFGGGREQRGAVRKESESGRDTTEKAGNRDRGLRGSPPPKPCYLLRL</sequence>
<dbReference type="Ensembl" id="ENSHHUT00000070353.1">
    <property type="protein sequence ID" value="ENSHHUP00000068069.1"/>
    <property type="gene ID" value="ENSHHUG00000040142.1"/>
</dbReference>
<dbReference type="Proteomes" id="UP000314982">
    <property type="component" value="Unassembled WGS sequence"/>
</dbReference>
<dbReference type="PANTHER" id="PTHR46888">
    <property type="entry name" value="ZINC KNUCKLE DOMAINCONTAINING PROTEIN-RELATED"/>
    <property type="match status" value="1"/>
</dbReference>
<dbReference type="STRING" id="62062.ENSHHUP00000068069"/>
<dbReference type="GeneTree" id="ENSGT00940000159113"/>
<feature type="domain" description="SCAN box" evidence="2">
    <location>
        <begin position="166"/>
        <end position="240"/>
    </location>
</feature>
<keyword evidence="4" id="KW-1185">Reference proteome</keyword>
<reference evidence="3" key="2">
    <citation type="submission" date="2025-08" db="UniProtKB">
        <authorList>
            <consortium name="Ensembl"/>
        </authorList>
    </citation>
    <scope>IDENTIFICATION</scope>
</reference>
<evidence type="ECO:0000313" key="3">
    <source>
        <dbReference type="Ensembl" id="ENSHHUP00000068069.1"/>
    </source>
</evidence>
<feature type="compositionally biased region" description="Basic and acidic residues" evidence="1">
    <location>
        <begin position="275"/>
        <end position="302"/>
    </location>
</feature>
<protein>
    <recommendedName>
        <fullName evidence="2">SCAN box domain-containing protein</fullName>
    </recommendedName>
</protein>
<dbReference type="SUPFAM" id="SSF47353">
    <property type="entry name" value="Retrovirus capsid dimerization domain-like"/>
    <property type="match status" value="1"/>
</dbReference>
<evidence type="ECO:0000256" key="1">
    <source>
        <dbReference type="SAM" id="MobiDB-lite"/>
    </source>
</evidence>
<organism evidence="3 4">
    <name type="scientific">Hucho hucho</name>
    <name type="common">huchen</name>
    <dbReference type="NCBI Taxonomy" id="62062"/>
    <lineage>
        <taxon>Eukaryota</taxon>
        <taxon>Metazoa</taxon>
        <taxon>Chordata</taxon>
        <taxon>Craniata</taxon>
        <taxon>Vertebrata</taxon>
        <taxon>Euteleostomi</taxon>
        <taxon>Actinopterygii</taxon>
        <taxon>Neopterygii</taxon>
        <taxon>Teleostei</taxon>
        <taxon>Protacanthopterygii</taxon>
        <taxon>Salmoniformes</taxon>
        <taxon>Salmonidae</taxon>
        <taxon>Salmoninae</taxon>
        <taxon>Hucho</taxon>
    </lineage>
</organism>
<feature type="region of interest" description="Disordered" evidence="1">
    <location>
        <begin position="253"/>
        <end position="316"/>
    </location>
</feature>
<dbReference type="InterPro" id="IPR038269">
    <property type="entry name" value="SCAN_sf"/>
</dbReference>
<accession>A0A4W5Q6E8</accession>
<dbReference type="InterPro" id="IPR003309">
    <property type="entry name" value="SCAN_dom"/>
</dbReference>
<dbReference type="PROSITE" id="PS50804">
    <property type="entry name" value="SCAN_BOX"/>
    <property type="match status" value="1"/>
</dbReference>
<evidence type="ECO:0000313" key="4">
    <source>
        <dbReference type="Proteomes" id="UP000314982"/>
    </source>
</evidence>
<dbReference type="Pfam" id="PF02023">
    <property type="entry name" value="SCAN"/>
    <property type="match status" value="1"/>
</dbReference>
<dbReference type="SMART" id="SM00431">
    <property type="entry name" value="SCAN"/>
    <property type="match status" value="1"/>
</dbReference>
<dbReference type="AlphaFoldDB" id="A0A4W5Q6E8"/>
<reference evidence="4" key="1">
    <citation type="submission" date="2018-06" db="EMBL/GenBank/DDBJ databases">
        <title>Genome assembly of Danube salmon.</title>
        <authorList>
            <person name="Macqueen D.J."/>
            <person name="Gundappa M.K."/>
        </authorList>
    </citation>
    <scope>NUCLEOTIDE SEQUENCE [LARGE SCALE GENOMIC DNA]</scope>
</reference>